<dbReference type="RefSeq" id="WP_350342687.1">
    <property type="nucleotide sequence ID" value="NZ_CP158367.1"/>
</dbReference>
<organism evidence="2">
    <name type="scientific">Proteinivorax tanatarense</name>
    <dbReference type="NCBI Taxonomy" id="1260629"/>
    <lineage>
        <taxon>Bacteria</taxon>
        <taxon>Bacillati</taxon>
        <taxon>Bacillota</taxon>
        <taxon>Clostridia</taxon>
        <taxon>Eubacteriales</taxon>
        <taxon>Proteinivoracaceae</taxon>
        <taxon>Proteinivorax</taxon>
    </lineage>
</organism>
<sequence>MDKCKLDFLSEDIVLEHSIFELQKAMEKGITSSKEIVMAYLKRIAIYNKSGPKINAICEINPDALFIATTLDKERKQKGARSCLHGIPIVVKDNIDTGDKMHTTAGTLALKNSYAKKDAFLVKQLKTAGAIILGKASLTEFANFMSTKMPNGYSTVGGQVLNPYGPNKLDVGGSSSGSAAAVAANFACASIGTETSGSILSPSSQNSLVGIKPTVGMVSRSGIIPISYTQDTAGPMAKTVEDAVALLSVMMGIDECDAVTKNIPPGVGIDFSASFKKDGLKNAKIGVCKEFYESINKEKKLIMENAVNDLVKCGAKIVDIPKIHTHEITLSYEVLFHEFKHGINNYLNDLSSAPVKTLKDVIRFNLENKKVALKYGQDLLEASENTNGMLTDSKYLTELIRDQHYSQSAGIDAVMDKYDLDALLSPANYGAALPAKAGYPSITVPGGYTKSNEPVGITFTGKAFTEHRLVELAYSYEQATKHRIPPKLSY</sequence>
<accession>A0AAU7VIW8</accession>
<dbReference type="InterPro" id="IPR023631">
    <property type="entry name" value="Amidase_dom"/>
</dbReference>
<dbReference type="EMBL" id="CP158367">
    <property type="protein sequence ID" value="XBX73925.1"/>
    <property type="molecule type" value="Genomic_DNA"/>
</dbReference>
<protein>
    <submittedName>
        <fullName evidence="2">Amidase family protein</fullName>
    </submittedName>
</protein>
<reference evidence="2" key="1">
    <citation type="journal article" date="2013" name="Extremophiles">
        <title>Proteinivorax tanatarense gen. nov., sp. nov., an anaerobic, haloalkaliphilic, proteolytic bacterium isolated from a decaying algal bloom, and proposal of Proteinivoraceae fam. nov.</title>
        <authorList>
            <person name="Kevbrin V."/>
            <person name="Boltyanskaya Y."/>
            <person name="Zhilina T."/>
            <person name="Kolganova T."/>
            <person name="Lavrentjeva E."/>
            <person name="Kuznetsov B."/>
        </authorList>
    </citation>
    <scope>NUCLEOTIDE SEQUENCE</scope>
    <source>
        <strain evidence="2">Z-910T</strain>
    </source>
</reference>
<feature type="domain" description="Amidase" evidence="1">
    <location>
        <begin position="35"/>
        <end position="433"/>
    </location>
</feature>
<gene>
    <name evidence="2" type="ORF">PRVXT_001941</name>
</gene>
<evidence type="ECO:0000259" key="1">
    <source>
        <dbReference type="Pfam" id="PF01425"/>
    </source>
</evidence>
<dbReference type="NCBIfam" id="NF005300">
    <property type="entry name" value="PRK06828.1"/>
    <property type="match status" value="1"/>
</dbReference>
<dbReference type="Pfam" id="PF01425">
    <property type="entry name" value="Amidase"/>
    <property type="match status" value="1"/>
</dbReference>
<dbReference type="Gene3D" id="3.90.1300.10">
    <property type="entry name" value="Amidase signature (AS) domain"/>
    <property type="match status" value="1"/>
</dbReference>
<name>A0AAU7VIW8_9FIRM</name>
<dbReference type="AlphaFoldDB" id="A0AAU7VIW8"/>
<dbReference type="InterPro" id="IPR036928">
    <property type="entry name" value="AS_sf"/>
</dbReference>
<dbReference type="SUPFAM" id="SSF75304">
    <property type="entry name" value="Amidase signature (AS) enzymes"/>
    <property type="match status" value="1"/>
</dbReference>
<evidence type="ECO:0000313" key="2">
    <source>
        <dbReference type="EMBL" id="XBX73925.1"/>
    </source>
</evidence>
<proteinExistence type="predicted"/>
<dbReference type="PANTHER" id="PTHR42678:SF34">
    <property type="entry name" value="OS04G0183300 PROTEIN"/>
    <property type="match status" value="1"/>
</dbReference>
<reference evidence="2" key="2">
    <citation type="submission" date="2024-06" db="EMBL/GenBank/DDBJ databases">
        <authorList>
            <person name="Petrova K.O."/>
            <person name="Toshchakov S.V."/>
            <person name="Boltjanskaja Y.V."/>
            <person name="Kevbrin V."/>
        </authorList>
    </citation>
    <scope>NUCLEOTIDE SEQUENCE</scope>
    <source>
        <strain evidence="2">Z-910T</strain>
    </source>
</reference>
<dbReference type="PANTHER" id="PTHR42678">
    <property type="entry name" value="AMIDASE"/>
    <property type="match status" value="1"/>
</dbReference>